<comment type="subcellular location">
    <subcellularLocation>
        <location evidence="1">Membrane</location>
        <topology evidence="1">Multi-pass membrane protein</topology>
    </subcellularLocation>
</comment>
<keyword evidence="7 9" id="KW-0472">Membrane</keyword>
<dbReference type="Pfam" id="PF00005">
    <property type="entry name" value="ABC_tran"/>
    <property type="match status" value="1"/>
</dbReference>
<name>A0A8S1IZX0_9CHLO</name>
<evidence type="ECO:0000256" key="6">
    <source>
        <dbReference type="ARBA" id="ARBA00022989"/>
    </source>
</evidence>
<feature type="transmembrane region" description="Helical" evidence="9">
    <location>
        <begin position="543"/>
        <end position="562"/>
    </location>
</feature>
<dbReference type="GO" id="GO:0140359">
    <property type="term" value="F:ABC-type transporter activity"/>
    <property type="evidence" value="ECO:0007669"/>
    <property type="project" value="InterPro"/>
</dbReference>
<evidence type="ECO:0000256" key="1">
    <source>
        <dbReference type="ARBA" id="ARBA00004141"/>
    </source>
</evidence>
<dbReference type="EMBL" id="CAJHUC010000546">
    <property type="protein sequence ID" value="CAD7696795.1"/>
    <property type="molecule type" value="Genomic_DNA"/>
</dbReference>
<protein>
    <recommendedName>
        <fullName evidence="14">ABC transporter domain-containing protein</fullName>
    </recommendedName>
</protein>
<dbReference type="PANTHER" id="PTHR48041:SF41">
    <property type="entry name" value="ABC TRANSPORTER G FAMILY"/>
    <property type="match status" value="1"/>
</dbReference>
<evidence type="ECO:0008006" key="14">
    <source>
        <dbReference type="Google" id="ProtNLM"/>
    </source>
</evidence>
<dbReference type="InterPro" id="IPR043926">
    <property type="entry name" value="ABCG_dom"/>
</dbReference>
<dbReference type="GO" id="GO:0005524">
    <property type="term" value="F:ATP binding"/>
    <property type="evidence" value="ECO:0007669"/>
    <property type="project" value="UniProtKB-KW"/>
</dbReference>
<dbReference type="GO" id="GO:0016887">
    <property type="term" value="F:ATP hydrolysis activity"/>
    <property type="evidence" value="ECO:0007669"/>
    <property type="project" value="InterPro"/>
</dbReference>
<evidence type="ECO:0000256" key="9">
    <source>
        <dbReference type="SAM" id="Phobius"/>
    </source>
</evidence>
<feature type="domain" description="ABC transporter" evidence="11">
    <location>
        <begin position="94"/>
        <end position="334"/>
    </location>
</feature>
<dbReference type="AlphaFoldDB" id="A0A8S1IZX0"/>
<evidence type="ECO:0000259" key="11">
    <source>
        <dbReference type="PROSITE" id="PS50893"/>
    </source>
</evidence>
<dbReference type="SMART" id="SM00382">
    <property type="entry name" value="AAA"/>
    <property type="match status" value="1"/>
</dbReference>
<dbReference type="Pfam" id="PF19055">
    <property type="entry name" value="ABC2_membrane_7"/>
    <property type="match status" value="1"/>
</dbReference>
<evidence type="ECO:0000256" key="7">
    <source>
        <dbReference type="ARBA" id="ARBA00023136"/>
    </source>
</evidence>
<dbReference type="FunFam" id="3.40.50.300:FF:000903">
    <property type="entry name" value="ABC transporter G family member 7"/>
    <property type="match status" value="1"/>
</dbReference>
<dbReference type="SUPFAM" id="SSF52540">
    <property type="entry name" value="P-loop containing nucleoside triphosphate hydrolases"/>
    <property type="match status" value="1"/>
</dbReference>
<dbReference type="InterPro" id="IPR008144">
    <property type="entry name" value="Guanylate_kin-like_dom"/>
</dbReference>
<dbReference type="InterPro" id="IPR013525">
    <property type="entry name" value="ABC2_TM"/>
</dbReference>
<dbReference type="Gene3D" id="3.40.50.300">
    <property type="entry name" value="P-loop containing nucleotide triphosphate hydrolases"/>
    <property type="match status" value="1"/>
</dbReference>
<keyword evidence="6 9" id="KW-1133">Transmembrane helix</keyword>
<organism evidence="12 13">
    <name type="scientific">Ostreobium quekettii</name>
    <dbReference type="NCBI Taxonomy" id="121088"/>
    <lineage>
        <taxon>Eukaryota</taxon>
        <taxon>Viridiplantae</taxon>
        <taxon>Chlorophyta</taxon>
        <taxon>core chlorophytes</taxon>
        <taxon>Ulvophyceae</taxon>
        <taxon>TCBD clade</taxon>
        <taxon>Bryopsidales</taxon>
        <taxon>Ostreobineae</taxon>
        <taxon>Ostreobiaceae</taxon>
        <taxon>Ostreobium</taxon>
    </lineage>
</organism>
<feature type="transmembrane region" description="Helical" evidence="9">
    <location>
        <begin position="574"/>
        <end position="593"/>
    </location>
</feature>
<dbReference type="InterPro" id="IPR003439">
    <property type="entry name" value="ABC_transporter-like_ATP-bd"/>
</dbReference>
<evidence type="ECO:0000256" key="3">
    <source>
        <dbReference type="ARBA" id="ARBA00022692"/>
    </source>
</evidence>
<dbReference type="InterPro" id="IPR003593">
    <property type="entry name" value="AAA+_ATPase"/>
</dbReference>
<keyword evidence="2" id="KW-0813">Transport</keyword>
<comment type="caution">
    <text evidence="12">The sequence shown here is derived from an EMBL/GenBank/DDBJ whole genome shotgun (WGS) entry which is preliminary data.</text>
</comment>
<dbReference type="PROSITE" id="PS50893">
    <property type="entry name" value="ABC_TRANSPORTER_2"/>
    <property type="match status" value="1"/>
</dbReference>
<evidence type="ECO:0000313" key="12">
    <source>
        <dbReference type="EMBL" id="CAD7696795.1"/>
    </source>
</evidence>
<dbReference type="InterPro" id="IPR050352">
    <property type="entry name" value="ABCG_transporters"/>
</dbReference>
<feature type="transmembrane region" description="Helical" evidence="9">
    <location>
        <begin position="504"/>
        <end position="531"/>
    </location>
</feature>
<keyword evidence="5" id="KW-0067">ATP-binding</keyword>
<reference evidence="12" key="1">
    <citation type="submission" date="2020-12" db="EMBL/GenBank/DDBJ databases">
        <authorList>
            <person name="Iha C."/>
        </authorList>
    </citation>
    <scope>NUCLEOTIDE SEQUENCE</scope>
</reference>
<dbReference type="InterPro" id="IPR027417">
    <property type="entry name" value="P-loop_NTPase"/>
</dbReference>
<feature type="compositionally biased region" description="Low complexity" evidence="8">
    <location>
        <begin position="1"/>
        <end position="11"/>
    </location>
</feature>
<keyword evidence="4" id="KW-0547">Nucleotide-binding</keyword>
<gene>
    <name evidence="12" type="ORF">OSTQU699_LOCUS2156</name>
</gene>
<feature type="domain" description="Guanylate kinase-like" evidence="10">
    <location>
        <begin position="119"/>
        <end position="323"/>
    </location>
</feature>
<dbReference type="Proteomes" id="UP000708148">
    <property type="component" value="Unassembled WGS sequence"/>
</dbReference>
<evidence type="ECO:0000259" key="10">
    <source>
        <dbReference type="PROSITE" id="PS50052"/>
    </source>
</evidence>
<dbReference type="PANTHER" id="PTHR48041">
    <property type="entry name" value="ABC TRANSPORTER G FAMILY MEMBER 28"/>
    <property type="match status" value="1"/>
</dbReference>
<accession>A0A8S1IZX0</accession>
<dbReference type="GO" id="GO:0016020">
    <property type="term" value="C:membrane"/>
    <property type="evidence" value="ECO:0007669"/>
    <property type="project" value="UniProtKB-SubCell"/>
</dbReference>
<dbReference type="Pfam" id="PF01061">
    <property type="entry name" value="ABC2_membrane"/>
    <property type="match status" value="1"/>
</dbReference>
<proteinExistence type="predicted"/>
<keyword evidence="3 9" id="KW-0812">Transmembrane</keyword>
<keyword evidence="13" id="KW-1185">Reference proteome</keyword>
<sequence length="696" mass="75300">MACAQTPGAQPALPPLPPPAQHTPPGASLAVMLDVLLGGAAIAVPQYQNPLLAASLLLKAIGAIRRRRAPGVADGDGRADGIAPGRVDLDWAELRLTLTLKDGSLKKILDGVSGSARAGRLLAIMGPSGSGKTSLLNALARQVPKTKGMKFTGRLTVNGSAAGLDGLPQAYVQQDDLFFSQLTVREILTMAAHLRLPPSMADAAKDEYVERLIAKLGLSNSTDTRVGDAKTRGISNGEKKRLSIGCELIHSPSLIFVDEPTTGLDSFQAEKVMETLKDLVRDGHTVICSIHQPRSSIFAMFDDLILLCEGRTVYSGPAEKAIDHFATMGLQCPAHYNPAEFLADQISLDTSSDESREKSQERINKLVAAWREKGVNSNNGKQIAAPATAPATVENGVKAVVSNGVTQATWLRQFRLLFRRSWRQAVRDKATNATRAMININSAIVFGFIYFRLKATSATVQDRLGLLQVSAVNTAMSSLMKTISVFPSEKTVVARERAKRSYGVLPYFLGKLIAELPITAAFPVLFSAVLYPMTGLNPSPQRVARFFGIVLLESFASSAFGLTIGSIAPTKDAALAMGPAMMLIFIVFGGYYVNAENVSALLKWIPKASLIQWGFQGMCVNEFKGAPFEEQPGAKVRRGAMKDGDEVLQWLSYDTMPISRAVVANARIMLFHYWLTYNILKARKPQFEKMEPPPES</sequence>
<evidence type="ECO:0000256" key="5">
    <source>
        <dbReference type="ARBA" id="ARBA00022840"/>
    </source>
</evidence>
<evidence type="ECO:0000256" key="2">
    <source>
        <dbReference type="ARBA" id="ARBA00022448"/>
    </source>
</evidence>
<dbReference type="OrthoDB" id="66620at2759"/>
<dbReference type="PROSITE" id="PS50052">
    <property type="entry name" value="GUANYLATE_KINASE_2"/>
    <property type="match status" value="1"/>
</dbReference>
<feature type="compositionally biased region" description="Pro residues" evidence="8">
    <location>
        <begin position="12"/>
        <end position="22"/>
    </location>
</feature>
<feature type="region of interest" description="Disordered" evidence="8">
    <location>
        <begin position="1"/>
        <end position="22"/>
    </location>
</feature>
<evidence type="ECO:0000313" key="13">
    <source>
        <dbReference type="Proteomes" id="UP000708148"/>
    </source>
</evidence>
<evidence type="ECO:0000256" key="8">
    <source>
        <dbReference type="SAM" id="MobiDB-lite"/>
    </source>
</evidence>
<dbReference type="CDD" id="cd03213">
    <property type="entry name" value="ABCG_EPDR"/>
    <property type="match status" value="1"/>
</dbReference>
<evidence type="ECO:0000256" key="4">
    <source>
        <dbReference type="ARBA" id="ARBA00022741"/>
    </source>
</evidence>